<accession>A0A6J5DQ61</accession>
<protein>
    <submittedName>
        <fullName evidence="5">HTH-type transcriptional activator RhaR</fullName>
    </submittedName>
</protein>
<dbReference type="Gene3D" id="1.10.10.60">
    <property type="entry name" value="Homeodomain-like"/>
    <property type="match status" value="1"/>
</dbReference>
<name>A0A6J5DQ61_9BURK</name>
<dbReference type="PANTHER" id="PTHR46796:SF6">
    <property type="entry name" value="ARAC SUBFAMILY"/>
    <property type="match status" value="1"/>
</dbReference>
<dbReference type="SUPFAM" id="SSF46689">
    <property type="entry name" value="Homeodomain-like"/>
    <property type="match status" value="1"/>
</dbReference>
<evidence type="ECO:0000256" key="2">
    <source>
        <dbReference type="ARBA" id="ARBA00023125"/>
    </source>
</evidence>
<dbReference type="Pfam" id="PF14525">
    <property type="entry name" value="AraC_binding_2"/>
    <property type="match status" value="1"/>
</dbReference>
<dbReference type="GO" id="GO:0043565">
    <property type="term" value="F:sequence-specific DNA binding"/>
    <property type="evidence" value="ECO:0007669"/>
    <property type="project" value="InterPro"/>
</dbReference>
<dbReference type="PRINTS" id="PR00032">
    <property type="entry name" value="HTHARAC"/>
</dbReference>
<organism evidence="5 6">
    <name type="scientific">Paraburkholderia solisilvae</name>
    <dbReference type="NCBI Taxonomy" id="624376"/>
    <lineage>
        <taxon>Bacteria</taxon>
        <taxon>Pseudomonadati</taxon>
        <taxon>Pseudomonadota</taxon>
        <taxon>Betaproteobacteria</taxon>
        <taxon>Burkholderiales</taxon>
        <taxon>Burkholderiaceae</taxon>
        <taxon>Paraburkholderia</taxon>
    </lineage>
</organism>
<evidence type="ECO:0000256" key="3">
    <source>
        <dbReference type="ARBA" id="ARBA00023163"/>
    </source>
</evidence>
<dbReference type="InterPro" id="IPR050204">
    <property type="entry name" value="AraC_XylS_family_regulators"/>
</dbReference>
<sequence length="323" mass="35136">MDLQVGQHSWCGTPVDRGGWIDAMSTIGLSCRFDASHSGQSTASYLHAGEMLIGRFELAGQTVSPNLRAPGYRAVDEIRLLIVRSGSMSVEQKGRSLRAGPGDIVLTDPSFEFEESFREPTALSIVRMTKTSLRARGLAHRLHSGCEPVPIGADVSAVRELVLNLTAQVGRASESLLKRMSAQCIDLMDVLLKPSHAAFARRSGATIVWLARQAIARRIGDASLDVPSLAADVNVSPSGLSRAFKAEGLSVMRYAYALRIAHAGRLLSEAPDLMIRHVADQCGFLNAAHFSRAFKDHHGVTPREFAQRRRANRAPRACESVRE</sequence>
<feature type="domain" description="HTH araC/xylS-type" evidence="4">
    <location>
        <begin position="209"/>
        <end position="308"/>
    </location>
</feature>
<dbReference type="RefSeq" id="WP_175110984.1">
    <property type="nucleotide sequence ID" value="NZ_CADIKF010000014.1"/>
</dbReference>
<evidence type="ECO:0000259" key="4">
    <source>
        <dbReference type="PROSITE" id="PS01124"/>
    </source>
</evidence>
<dbReference type="InterPro" id="IPR009057">
    <property type="entry name" value="Homeodomain-like_sf"/>
</dbReference>
<gene>
    <name evidence="5" type="primary">rhaR_5</name>
    <name evidence="5" type="ORF">LMG29739_02263</name>
</gene>
<dbReference type="Pfam" id="PF12833">
    <property type="entry name" value="HTH_18"/>
    <property type="match status" value="1"/>
</dbReference>
<dbReference type="EMBL" id="CADIKF010000014">
    <property type="protein sequence ID" value="CAB3755717.1"/>
    <property type="molecule type" value="Genomic_DNA"/>
</dbReference>
<dbReference type="InterPro" id="IPR018060">
    <property type="entry name" value="HTH_AraC"/>
</dbReference>
<dbReference type="PROSITE" id="PS01124">
    <property type="entry name" value="HTH_ARAC_FAMILY_2"/>
    <property type="match status" value="1"/>
</dbReference>
<evidence type="ECO:0000256" key="1">
    <source>
        <dbReference type="ARBA" id="ARBA00023015"/>
    </source>
</evidence>
<keyword evidence="6" id="KW-1185">Reference proteome</keyword>
<proteinExistence type="predicted"/>
<dbReference type="SMART" id="SM00342">
    <property type="entry name" value="HTH_ARAC"/>
    <property type="match status" value="1"/>
</dbReference>
<dbReference type="Proteomes" id="UP000494329">
    <property type="component" value="Unassembled WGS sequence"/>
</dbReference>
<reference evidence="5 6" key="1">
    <citation type="submission" date="2020-04" db="EMBL/GenBank/DDBJ databases">
        <authorList>
            <person name="De Canck E."/>
        </authorList>
    </citation>
    <scope>NUCLEOTIDE SEQUENCE [LARGE SCALE GENOMIC DNA]</scope>
    <source>
        <strain evidence="5 6">LMG 29739</strain>
    </source>
</reference>
<keyword evidence="3" id="KW-0804">Transcription</keyword>
<dbReference type="InterPro" id="IPR035418">
    <property type="entry name" value="AraC-bd_2"/>
</dbReference>
<keyword evidence="1" id="KW-0805">Transcription regulation</keyword>
<evidence type="ECO:0000313" key="6">
    <source>
        <dbReference type="Proteomes" id="UP000494329"/>
    </source>
</evidence>
<keyword evidence="2" id="KW-0238">DNA-binding</keyword>
<dbReference type="InterPro" id="IPR020449">
    <property type="entry name" value="Tscrpt_reg_AraC-type_HTH"/>
</dbReference>
<dbReference type="PANTHER" id="PTHR46796">
    <property type="entry name" value="HTH-TYPE TRANSCRIPTIONAL ACTIVATOR RHAS-RELATED"/>
    <property type="match status" value="1"/>
</dbReference>
<dbReference type="AlphaFoldDB" id="A0A6J5DQ61"/>
<dbReference type="GO" id="GO:0003700">
    <property type="term" value="F:DNA-binding transcription factor activity"/>
    <property type="evidence" value="ECO:0007669"/>
    <property type="project" value="InterPro"/>
</dbReference>
<evidence type="ECO:0000313" key="5">
    <source>
        <dbReference type="EMBL" id="CAB3755717.1"/>
    </source>
</evidence>